<dbReference type="Gene3D" id="3.40.50.880">
    <property type="match status" value="1"/>
</dbReference>
<dbReference type="Proteomes" id="UP000201613">
    <property type="component" value="Unassembled WGS sequence"/>
</dbReference>
<dbReference type="OrthoDB" id="9773014at2"/>
<reference evidence="4 5" key="1">
    <citation type="submission" date="2017-05" db="EMBL/GenBank/DDBJ databases">
        <authorList>
            <person name="Song R."/>
            <person name="Chenine A.L."/>
            <person name="Ruprecht R.M."/>
        </authorList>
    </citation>
    <scope>NUCLEOTIDE SEQUENCE [LARGE SCALE GENOMIC DNA]</scope>
    <source>
        <strain evidence="4 5">CECT 8899</strain>
    </source>
</reference>
<dbReference type="Gene3D" id="3.40.50.12140">
    <property type="entry name" value="Domain of unknown function DUF4159"/>
    <property type="match status" value="1"/>
</dbReference>
<keyword evidence="5" id="KW-1185">Reference proteome</keyword>
<proteinExistence type="predicted"/>
<evidence type="ECO:0000313" key="5">
    <source>
        <dbReference type="Proteomes" id="UP000201613"/>
    </source>
</evidence>
<feature type="domain" description="Aerotolerance regulator N-terminal" evidence="2">
    <location>
        <begin position="7"/>
        <end position="81"/>
    </location>
</feature>
<dbReference type="InterPro" id="IPR025297">
    <property type="entry name" value="DUF4159"/>
</dbReference>
<dbReference type="PANTHER" id="PTHR37464">
    <property type="entry name" value="BLL2463 PROTEIN"/>
    <property type="match status" value="1"/>
</dbReference>
<evidence type="ECO:0000313" key="4">
    <source>
        <dbReference type="EMBL" id="SMY06192.1"/>
    </source>
</evidence>
<evidence type="ECO:0000259" key="3">
    <source>
        <dbReference type="Pfam" id="PF13709"/>
    </source>
</evidence>
<dbReference type="PANTHER" id="PTHR37464:SF1">
    <property type="entry name" value="BLL2463 PROTEIN"/>
    <property type="match status" value="1"/>
</dbReference>
<dbReference type="NCBIfam" id="TIGR02226">
    <property type="entry name" value="two_anch"/>
    <property type="match status" value="1"/>
</dbReference>
<name>A0A238L9D1_9RHOB</name>
<feature type="transmembrane region" description="Helical" evidence="1">
    <location>
        <begin position="12"/>
        <end position="31"/>
    </location>
</feature>
<dbReference type="EMBL" id="FXZK01000001">
    <property type="protein sequence ID" value="SMY06192.1"/>
    <property type="molecule type" value="Genomic_DNA"/>
</dbReference>
<dbReference type="RefSeq" id="WP_093990396.1">
    <property type="nucleotide sequence ID" value="NZ_FXZK01000001.1"/>
</dbReference>
<dbReference type="AlphaFoldDB" id="A0A238L9D1"/>
<evidence type="ECO:0000259" key="2">
    <source>
        <dbReference type="Pfam" id="PF07584"/>
    </source>
</evidence>
<organism evidence="4 5">
    <name type="scientific">Flavimaricola marinus</name>
    <dbReference type="NCBI Taxonomy" id="1819565"/>
    <lineage>
        <taxon>Bacteria</taxon>
        <taxon>Pseudomonadati</taxon>
        <taxon>Pseudomonadota</taxon>
        <taxon>Alphaproteobacteria</taxon>
        <taxon>Rhodobacterales</taxon>
        <taxon>Paracoccaceae</taxon>
        <taxon>Flavimaricola</taxon>
    </lineage>
</organism>
<dbReference type="CDD" id="cd03143">
    <property type="entry name" value="A4_beta-galactosidase_middle_domain"/>
    <property type="match status" value="1"/>
</dbReference>
<protein>
    <recommendedName>
        <fullName evidence="6">LytTR family transcriptional regulator</fullName>
    </recommendedName>
</protein>
<dbReference type="SUPFAM" id="SSF52317">
    <property type="entry name" value="Class I glutamine amidotransferase-like"/>
    <property type="match status" value="1"/>
</dbReference>
<dbReference type="InterPro" id="IPR011933">
    <property type="entry name" value="Double_TM_dom"/>
</dbReference>
<dbReference type="Pfam" id="PF07584">
    <property type="entry name" value="BatA"/>
    <property type="match status" value="1"/>
</dbReference>
<keyword evidence="1" id="KW-0472">Membrane</keyword>
<accession>A0A238L9D1</accession>
<dbReference type="InterPro" id="IPR024163">
    <property type="entry name" value="Aerotolerance_reg_N"/>
</dbReference>
<dbReference type="Pfam" id="PF13709">
    <property type="entry name" value="DUF4159"/>
    <property type="match status" value="1"/>
</dbReference>
<keyword evidence="1" id="KW-0812">Transmembrane</keyword>
<feature type="transmembrane region" description="Helical" evidence="1">
    <location>
        <begin position="61"/>
        <end position="83"/>
    </location>
</feature>
<gene>
    <name evidence="4" type="ORF">LOM8899_00314</name>
</gene>
<evidence type="ECO:0008006" key="6">
    <source>
        <dbReference type="Google" id="ProtNLM"/>
    </source>
</evidence>
<keyword evidence="1" id="KW-1133">Transmembrane helix</keyword>
<sequence length="925" mass="98936">MMTLGPLGFTAPWLLLGLIALPILWLILRAVPPAPIRRRFPGVALLLGLTDEDTQSDRTPWWLLLLRMLAVAAIIGGFAGPLLNPQTERTGTGPLLIVADGTWADARDWAARRDRIEALLTEAGRMGRTTALVALTDLPPEGPVFQGADATALQIPAFAPAAWEPQPTELADWSDGLEGSFDTFWLSDGLARDSRTALLAELESHGTVTVFQSPRQTLALRPAQFDGGDITISAVRTPIGPEIEVTVAAIGLDPAGIERQLETMPITFEAGSEIGEAVFDLPPELRNRITRFELSGQRSAGAVTLTDDALKRREVALIDGGAEREGLELLAPTHYLEQALSPVADLIDGTISDVLLANPDVIILADVATLAEGEAEDVQDWVEAGGLLLRFAGQRLASSDMGRAEEDPLMPVRLRAGGRAVGGAMSWGEPKALAEFDENSPFFGLSVPEEVTVSSQVVAQPDPTLAERVIAQLSDGTPLVTRKPLGEGQVVLFHVTANAEWSTLPLSGLFVQMLERLAVSTRPMAPTAEDLAGTTWVPEDVLDAYGRLERTDTLPGVTGEQLATAWPGPGMPPGLYAGEDRRIAVNLIGAETTLAPAAWPARIAIEGMAALREIDLKGWLLGGALLMLMVDILAALALSGKLRGPRADVAAGVLILLFALPQPGWTQQSNSAADDDFAIAATSQVILAHVLTGDPQVDEIAQAGLRGLSNTLFARTSIEPGAPMGVDIETDELAFFPFLYWPVTASQNIPSRDAYAKLNRYLRSGGMILFDTRDADLAGFGSASPEGRMLQALARPLDIPPIAPIPEDHVLTRTFYLLQDFPGRYNSRDIWVEAAPVDAELADGMPFRNLNDGVTPVVIGGNDWASAWAVDGLGNPLLPVGRGMAGERQREIANRFGVNLIMHVLTGNYKSDQVHVPALLERLGQ</sequence>
<dbReference type="InterPro" id="IPR029062">
    <property type="entry name" value="Class_I_gatase-like"/>
</dbReference>
<feature type="domain" description="DUF4159" evidence="3">
    <location>
        <begin position="687"/>
        <end position="905"/>
    </location>
</feature>
<evidence type="ECO:0000256" key="1">
    <source>
        <dbReference type="SAM" id="Phobius"/>
    </source>
</evidence>